<dbReference type="AlphaFoldDB" id="A0A937X9F5"/>
<dbReference type="GO" id="GO:0003824">
    <property type="term" value="F:catalytic activity"/>
    <property type="evidence" value="ECO:0007669"/>
    <property type="project" value="InterPro"/>
</dbReference>
<gene>
    <name evidence="3" type="ORF">FJY75_10935</name>
</gene>
<organism evidence="3 4">
    <name type="scientific">Eiseniibacteriota bacterium</name>
    <dbReference type="NCBI Taxonomy" id="2212470"/>
    <lineage>
        <taxon>Bacteria</taxon>
        <taxon>Candidatus Eiseniibacteriota</taxon>
    </lineage>
</organism>
<sequence length="173" mass="18487">MEIIATPWRMAYIEGASGSDDCAFCKLLAAPGSDAERAIVHRGEQAFLVMNIYPYTPGHLLAVPYQHAASPGALPPGAHAELLSLCRLGELLLRRAFSCRSVHVGANLGRLAGAGVPDHVHYHIVAWPDGEVWDRCCAALMMPESIADTRARLATLLPELLGREVQAPPSGSA</sequence>
<dbReference type="PANTHER" id="PTHR42997">
    <property type="entry name" value="HIT FAMILY HYDROLASE"/>
    <property type="match status" value="1"/>
</dbReference>
<dbReference type="SUPFAM" id="SSF54197">
    <property type="entry name" value="HIT-like"/>
    <property type="match status" value="1"/>
</dbReference>
<dbReference type="EMBL" id="VGIY01000331">
    <property type="protein sequence ID" value="MBM3318353.1"/>
    <property type="molecule type" value="Genomic_DNA"/>
</dbReference>
<dbReference type="Proteomes" id="UP000748308">
    <property type="component" value="Unassembled WGS sequence"/>
</dbReference>
<dbReference type="InterPro" id="IPR036265">
    <property type="entry name" value="HIT-like_sf"/>
</dbReference>
<accession>A0A937X9F5</accession>
<comment type="caution">
    <text evidence="3">The sequence shown here is derived from an EMBL/GenBank/DDBJ whole genome shotgun (WGS) entry which is preliminary data.</text>
</comment>
<reference evidence="3" key="1">
    <citation type="submission" date="2019-03" db="EMBL/GenBank/DDBJ databases">
        <title>Lake Tanganyika Metagenome-Assembled Genomes (MAGs).</title>
        <authorList>
            <person name="Tran P."/>
        </authorList>
    </citation>
    <scope>NUCLEOTIDE SEQUENCE</scope>
    <source>
        <strain evidence="3">M_DeepCast_400m_m2_100</strain>
    </source>
</reference>
<proteinExistence type="predicted"/>
<evidence type="ECO:0000313" key="3">
    <source>
        <dbReference type="EMBL" id="MBM3318353.1"/>
    </source>
</evidence>
<evidence type="ECO:0000313" key="4">
    <source>
        <dbReference type="Proteomes" id="UP000748308"/>
    </source>
</evidence>
<evidence type="ECO:0000256" key="1">
    <source>
        <dbReference type="PROSITE-ProRule" id="PRU00464"/>
    </source>
</evidence>
<name>A0A937X9F5_UNCEI</name>
<dbReference type="PROSITE" id="PS51084">
    <property type="entry name" value="HIT_2"/>
    <property type="match status" value="1"/>
</dbReference>
<dbReference type="InterPro" id="IPR011146">
    <property type="entry name" value="HIT-like"/>
</dbReference>
<dbReference type="Gene3D" id="3.30.428.10">
    <property type="entry name" value="HIT-like"/>
    <property type="match status" value="1"/>
</dbReference>
<protein>
    <submittedName>
        <fullName evidence="3">HIT domain-containing protein</fullName>
    </submittedName>
</protein>
<feature type="domain" description="HIT" evidence="2">
    <location>
        <begin position="23"/>
        <end position="134"/>
    </location>
</feature>
<dbReference type="Pfam" id="PF01230">
    <property type="entry name" value="HIT"/>
    <property type="match status" value="1"/>
</dbReference>
<dbReference type="InterPro" id="IPR052908">
    <property type="entry name" value="AP-4-A_phosphorylase"/>
</dbReference>
<dbReference type="PANTHER" id="PTHR42997:SF1">
    <property type="entry name" value="AP-4-A PHOSPHORYLASE"/>
    <property type="match status" value="1"/>
</dbReference>
<feature type="short sequence motif" description="Histidine triad motif" evidence="1">
    <location>
        <begin position="119"/>
        <end position="123"/>
    </location>
</feature>
<evidence type="ECO:0000259" key="2">
    <source>
        <dbReference type="PROSITE" id="PS51084"/>
    </source>
</evidence>